<accession>H7FVC2</accession>
<sequence>MNNDLVYRKNWWESYWKWFIAAAVFVIGIGLFLISNMNSEGLDLVQAYSEKALYENALEKVKANQKVIAILGDLQPLDQLAILEGSTKYSTDKQRIETTVRIKGSKTNAKMDILAFKKGSNWEYEKINIRIKSKNEIIEII</sequence>
<feature type="transmembrane region" description="Helical" evidence="1">
    <location>
        <begin position="15"/>
        <end position="34"/>
    </location>
</feature>
<keyword evidence="1" id="KW-0472">Membrane</keyword>
<keyword evidence="1" id="KW-1133">Transmembrane helix</keyword>
<dbReference type="AlphaFoldDB" id="H7FVC2"/>
<dbReference type="OrthoDB" id="1178263at2"/>
<evidence type="ECO:0000256" key="1">
    <source>
        <dbReference type="SAM" id="Phobius"/>
    </source>
</evidence>
<keyword evidence="3" id="KW-1185">Reference proteome</keyword>
<evidence type="ECO:0008006" key="4">
    <source>
        <dbReference type="Google" id="ProtNLM"/>
    </source>
</evidence>
<comment type="caution">
    <text evidence="2">The sequence shown here is derived from an EMBL/GenBank/DDBJ whole genome shotgun (WGS) entry which is preliminary data.</text>
</comment>
<name>H7FVC2_FLAFP</name>
<dbReference type="InterPro" id="IPR014807">
    <property type="entry name" value="Coa1"/>
</dbReference>
<protein>
    <recommendedName>
        <fullName evidence="4">Cytochrome oxidase complex assembly protein 1</fullName>
    </recommendedName>
</protein>
<evidence type="ECO:0000313" key="3">
    <source>
        <dbReference type="Proteomes" id="UP000005566"/>
    </source>
</evidence>
<dbReference type="EMBL" id="AHKF01000023">
    <property type="protein sequence ID" value="EIA07545.1"/>
    <property type="molecule type" value="Genomic_DNA"/>
</dbReference>
<proteinExistence type="predicted"/>
<dbReference type="PATRIC" id="fig|1086011.3.peg.3060"/>
<evidence type="ECO:0000313" key="2">
    <source>
        <dbReference type="EMBL" id="EIA07545.1"/>
    </source>
</evidence>
<gene>
    <name evidence="2" type="ORF">HJ01_03120</name>
</gene>
<reference evidence="2 3" key="1">
    <citation type="journal article" date="2014" name="Acta Crystallogr. D">
        <title>Structure-based characterization and antifreeze properties of a hyperactive ice-binding protein from the Antarctic bacterium Flavobacterium frigoris PS1.</title>
        <authorList>
            <person name="Do H."/>
            <person name="Kim S.J."/>
            <person name="Kim H.J."/>
            <person name="Lee J.H."/>
        </authorList>
    </citation>
    <scope>NUCLEOTIDE SEQUENCE [LARGE SCALE GENOMIC DNA]</scope>
    <source>
        <strain evidence="2 3">PS1</strain>
    </source>
</reference>
<dbReference type="eggNOG" id="ENOG5032QWG">
    <property type="taxonomic scope" value="Bacteria"/>
</dbReference>
<keyword evidence="1" id="KW-0812">Transmembrane</keyword>
<dbReference type="Pfam" id="PF08695">
    <property type="entry name" value="Coa1"/>
    <property type="match status" value="1"/>
</dbReference>
<dbReference type="STRING" id="1086011.HJ01_03120"/>
<dbReference type="RefSeq" id="WP_007139297.1">
    <property type="nucleotide sequence ID" value="NZ_AHKF01000023.1"/>
</dbReference>
<dbReference type="Proteomes" id="UP000005566">
    <property type="component" value="Unassembled WGS sequence"/>
</dbReference>
<organism evidence="2 3">
    <name type="scientific">Flavobacterium frigoris (strain PS1)</name>
    <dbReference type="NCBI Taxonomy" id="1086011"/>
    <lineage>
        <taxon>Bacteria</taxon>
        <taxon>Pseudomonadati</taxon>
        <taxon>Bacteroidota</taxon>
        <taxon>Flavobacteriia</taxon>
        <taxon>Flavobacteriales</taxon>
        <taxon>Flavobacteriaceae</taxon>
        <taxon>Flavobacterium</taxon>
    </lineage>
</organism>